<evidence type="ECO:0008006" key="4">
    <source>
        <dbReference type="Google" id="ProtNLM"/>
    </source>
</evidence>
<feature type="transmembrane region" description="Helical" evidence="1">
    <location>
        <begin position="110"/>
        <end position="132"/>
    </location>
</feature>
<keyword evidence="1" id="KW-0812">Transmembrane</keyword>
<dbReference type="EMBL" id="AP027041">
    <property type="protein sequence ID" value="BDU18148.1"/>
    <property type="molecule type" value="Genomic_DNA"/>
</dbReference>
<name>A0ABN6UVB5_9GAMM</name>
<protein>
    <recommendedName>
        <fullName evidence="4">Transmembrane protein</fullName>
    </recommendedName>
</protein>
<keyword evidence="1" id="KW-1133">Transmembrane helix</keyword>
<gene>
    <name evidence="2" type="ORF">LA521A_33490</name>
</gene>
<feature type="transmembrane region" description="Helical" evidence="1">
    <location>
        <begin position="7"/>
        <end position="28"/>
    </location>
</feature>
<feature type="transmembrane region" description="Helical" evidence="1">
    <location>
        <begin position="76"/>
        <end position="98"/>
    </location>
</feature>
<proteinExistence type="predicted"/>
<evidence type="ECO:0000313" key="3">
    <source>
        <dbReference type="Proteomes" id="UP001317822"/>
    </source>
</evidence>
<keyword evidence="3" id="KW-1185">Reference proteome</keyword>
<reference evidence="2 3" key="1">
    <citation type="journal article" date="2023" name="Int. J. Syst. Evol. Microbiol.">
        <title>Physiological and genomic analyses of cobalamin (vitamin B12)-auxotrophy of Lysobacter auxotrophicus sp. nov., a methionine-auxotrophic chitinolytic bacterium isolated from chitin-treated soil.</title>
        <authorList>
            <person name="Saito A."/>
            <person name="Dohra H."/>
            <person name="Hamada M."/>
            <person name="Moriuchi R."/>
            <person name="Kotsuchibashi Y."/>
            <person name="Mori K."/>
        </authorList>
    </citation>
    <scope>NUCLEOTIDE SEQUENCE [LARGE SCALE GENOMIC DNA]</scope>
    <source>
        <strain evidence="2 3">5-21a</strain>
    </source>
</reference>
<accession>A0ABN6UVB5</accession>
<organism evidence="2 3">
    <name type="scientific">Lysobacter auxotrophicus</name>
    <dbReference type="NCBI Taxonomy" id="2992573"/>
    <lineage>
        <taxon>Bacteria</taxon>
        <taxon>Pseudomonadati</taxon>
        <taxon>Pseudomonadota</taxon>
        <taxon>Gammaproteobacteria</taxon>
        <taxon>Lysobacterales</taxon>
        <taxon>Lysobacteraceae</taxon>
        <taxon>Lysobacter</taxon>
    </lineage>
</organism>
<dbReference type="Proteomes" id="UP001317822">
    <property type="component" value="Chromosome"/>
</dbReference>
<evidence type="ECO:0000256" key="1">
    <source>
        <dbReference type="SAM" id="Phobius"/>
    </source>
</evidence>
<evidence type="ECO:0000313" key="2">
    <source>
        <dbReference type="EMBL" id="BDU18148.1"/>
    </source>
</evidence>
<feature type="transmembrane region" description="Helical" evidence="1">
    <location>
        <begin position="48"/>
        <end position="69"/>
    </location>
</feature>
<keyword evidence="1" id="KW-0472">Membrane</keyword>
<sequence>MLRGASLISLVAGVIVVIAIAYAVRLSLDPRHYFFYEAADRTTWVYRPGHVAFVCAIMLAEAALVWGVFLQPRPALWLRCAIGLGILGPWTLLATSVFMHAPGYVLFHHLWAWSLVGLLTLAASGSGGWLVYRRLRRAMTGAFDQPR</sequence>